<dbReference type="PROSITE" id="PS50842">
    <property type="entry name" value="EXPANSIN_EG45"/>
    <property type="match status" value="1"/>
</dbReference>
<keyword evidence="5" id="KW-0961">Cell wall biogenesis/degradation</keyword>
<sequence>MRKTDWCSPGHSLNKVVPGKRFDNVVRKNGVGLTCASMGMTSFSDASADENLPGVGENIVCSFSASSKRISQQIAFFFNRKEQEEMVLADLHLKPGEAWEYCPRETLRRVSKILKDEFNLEMNAGFENEFFLLKSVLREGKEDWVPIDSTAYCSSSAFDAVSTIFQEVIAVLNSLNITVEQVHAESGKGQFEMALGHTVCTNAADRLVFTREVIRAVARNHGLLATFMPKYALDDLGSGSHVHISLYQNGENVFMASGETSWHGMSTLGAEFMAGVYHHLPAILAFTAPVPNSYDRIVPNMWSGAYQCWGKENREAPLRTACPPGIPDGFVSNFELKSFDGCANPYLGLAAMVAAGIDGLRRHLSLPEPIDTNPHSVGNKLHRLPKSLSESLEALQKDSIFKDLMGGKLLVAIKAIRKAEIDHYSKHIDGERRTRTLAFAEAPQAEVQAGPWNQAHATFYEGGSGTFGGACGYQDVVQEGYGLENTAALSTVLFKKGQTCGACYEIKCANDPQWCNLGRPSLFVTATNHCPLTTINRLKMEGGATHHENISILPSLASSNLPLTRPALFQSNTEGSYFISFASFCILLHVLVEGLFFCFRN</sequence>
<dbReference type="InterPro" id="IPR009009">
    <property type="entry name" value="RlpA-like_DPBB"/>
</dbReference>
<dbReference type="PANTHER" id="PTHR43785:SF2">
    <property type="entry name" value="TYPE-1 GLUTAMINE SYNTHETASE 1"/>
    <property type="match status" value="1"/>
</dbReference>
<dbReference type="EMBL" id="RXIC02000020">
    <property type="protein sequence ID" value="KAB1221180.1"/>
    <property type="molecule type" value="Genomic_DNA"/>
</dbReference>
<keyword evidence="8" id="KW-0812">Transmembrane</keyword>
<dbReference type="Proteomes" id="UP000516437">
    <property type="component" value="Chromosome 2"/>
</dbReference>
<name>A0A6A1WEB6_9ROSI</name>
<keyword evidence="8" id="KW-0472">Membrane</keyword>
<feature type="transmembrane region" description="Helical" evidence="8">
    <location>
        <begin position="577"/>
        <end position="599"/>
    </location>
</feature>
<feature type="domain" description="GS catalytic" evidence="10">
    <location>
        <begin position="103"/>
        <end position="452"/>
    </location>
</feature>
<keyword evidence="8" id="KW-1133">Transmembrane helix</keyword>
<dbReference type="Pfam" id="PF03330">
    <property type="entry name" value="DPBB_1"/>
    <property type="match status" value="1"/>
</dbReference>
<organism evidence="11 12">
    <name type="scientific">Morella rubra</name>
    <name type="common">Chinese bayberry</name>
    <dbReference type="NCBI Taxonomy" id="262757"/>
    <lineage>
        <taxon>Eukaryota</taxon>
        <taxon>Viridiplantae</taxon>
        <taxon>Streptophyta</taxon>
        <taxon>Embryophyta</taxon>
        <taxon>Tracheophyta</taxon>
        <taxon>Spermatophyta</taxon>
        <taxon>Magnoliopsida</taxon>
        <taxon>eudicotyledons</taxon>
        <taxon>Gunneridae</taxon>
        <taxon>Pentapetalae</taxon>
        <taxon>rosids</taxon>
        <taxon>fabids</taxon>
        <taxon>Fagales</taxon>
        <taxon>Myricaceae</taxon>
        <taxon>Morella</taxon>
    </lineage>
</organism>
<dbReference type="PROSITE" id="PS51987">
    <property type="entry name" value="GS_CATALYTIC"/>
    <property type="match status" value="1"/>
</dbReference>
<evidence type="ECO:0000256" key="8">
    <source>
        <dbReference type="SAM" id="Phobius"/>
    </source>
</evidence>
<dbReference type="FunFam" id="3.30.590.10:FF:000012">
    <property type="entry name" value="Glutamate-ammonia ligase"/>
    <property type="match status" value="1"/>
</dbReference>
<evidence type="ECO:0000313" key="12">
    <source>
        <dbReference type="Proteomes" id="UP000516437"/>
    </source>
</evidence>
<keyword evidence="12" id="KW-1185">Reference proteome</keyword>
<dbReference type="AlphaFoldDB" id="A0A6A1WEB6"/>
<dbReference type="SMART" id="SM01230">
    <property type="entry name" value="Gln-synt_C"/>
    <property type="match status" value="1"/>
</dbReference>
<dbReference type="InterPro" id="IPR007112">
    <property type="entry name" value="Expansin/allergen_DPBB_dom"/>
</dbReference>
<gene>
    <name evidence="11" type="ORF">CJ030_MR2G012821</name>
</gene>
<dbReference type="Gene3D" id="2.40.40.10">
    <property type="entry name" value="RlpA-like domain"/>
    <property type="match status" value="1"/>
</dbReference>
<evidence type="ECO:0000256" key="4">
    <source>
        <dbReference type="ARBA" id="ARBA00022729"/>
    </source>
</evidence>
<dbReference type="InterPro" id="IPR014746">
    <property type="entry name" value="Gln_synth/guanido_kin_cat_dom"/>
</dbReference>
<keyword evidence="3" id="KW-0436">Ligase</keyword>
<evidence type="ECO:0000256" key="5">
    <source>
        <dbReference type="ARBA" id="ARBA00023316"/>
    </source>
</evidence>
<dbReference type="InterPro" id="IPR007118">
    <property type="entry name" value="Expan_Lol_pI"/>
</dbReference>
<evidence type="ECO:0000256" key="1">
    <source>
        <dbReference type="ARBA" id="ARBA00004613"/>
    </source>
</evidence>
<protein>
    <submittedName>
        <fullName evidence="11">Protein fluG</fullName>
    </submittedName>
</protein>
<evidence type="ECO:0000259" key="10">
    <source>
        <dbReference type="PROSITE" id="PS51987"/>
    </source>
</evidence>
<dbReference type="GO" id="GO:0005576">
    <property type="term" value="C:extracellular region"/>
    <property type="evidence" value="ECO:0007669"/>
    <property type="project" value="UniProtKB-SubCell"/>
</dbReference>
<evidence type="ECO:0000259" key="9">
    <source>
        <dbReference type="PROSITE" id="PS50842"/>
    </source>
</evidence>
<dbReference type="Pfam" id="PF00120">
    <property type="entry name" value="Gln-synt_C"/>
    <property type="match status" value="1"/>
</dbReference>
<keyword evidence="4" id="KW-0732">Signal</keyword>
<dbReference type="PRINTS" id="PR01226">
    <property type="entry name" value="EXPANSIN"/>
</dbReference>
<evidence type="ECO:0000256" key="3">
    <source>
        <dbReference type="ARBA" id="ARBA00022598"/>
    </source>
</evidence>
<dbReference type="InterPro" id="IPR008146">
    <property type="entry name" value="Gln_synth_cat_dom"/>
</dbReference>
<comment type="caution">
    <text evidence="11">The sequence shown here is derived from an EMBL/GenBank/DDBJ whole genome shotgun (WGS) entry which is preliminary data.</text>
</comment>
<dbReference type="OrthoDB" id="77835at2759"/>
<comment type="similarity">
    <text evidence="6 7">Belongs to the glutamine synthetase family.</text>
</comment>
<dbReference type="SMART" id="SM00837">
    <property type="entry name" value="DPBB_1"/>
    <property type="match status" value="1"/>
</dbReference>
<evidence type="ECO:0000313" key="11">
    <source>
        <dbReference type="EMBL" id="KAB1221180.1"/>
    </source>
</evidence>
<comment type="subcellular location">
    <subcellularLocation>
        <location evidence="1">Secreted</location>
    </subcellularLocation>
</comment>
<dbReference type="PRINTS" id="PR01225">
    <property type="entry name" value="EXPANSNFAMLY"/>
</dbReference>
<dbReference type="Gene3D" id="3.30.590.10">
    <property type="entry name" value="Glutamine synthetase/guanido kinase, catalytic domain"/>
    <property type="match status" value="1"/>
</dbReference>
<evidence type="ECO:0000256" key="2">
    <source>
        <dbReference type="ARBA" id="ARBA00022525"/>
    </source>
</evidence>
<dbReference type="InterPro" id="IPR002963">
    <property type="entry name" value="Expansin"/>
</dbReference>
<keyword evidence="2" id="KW-0964">Secreted</keyword>
<dbReference type="SUPFAM" id="SSF50685">
    <property type="entry name" value="Barwin-like endoglucanases"/>
    <property type="match status" value="1"/>
</dbReference>
<evidence type="ECO:0000256" key="6">
    <source>
        <dbReference type="PROSITE-ProRule" id="PRU01331"/>
    </source>
</evidence>
<dbReference type="InterPro" id="IPR036908">
    <property type="entry name" value="RlpA-like_sf"/>
</dbReference>
<feature type="domain" description="Expansin-like EG45" evidence="9">
    <location>
        <begin position="468"/>
        <end position="543"/>
    </location>
</feature>
<evidence type="ECO:0000256" key="7">
    <source>
        <dbReference type="RuleBase" id="RU000384"/>
    </source>
</evidence>
<dbReference type="SUPFAM" id="SSF55931">
    <property type="entry name" value="Glutamine synthetase/guanido kinase"/>
    <property type="match status" value="1"/>
</dbReference>
<accession>A0A6A1WEB6</accession>
<reference evidence="11 12" key="1">
    <citation type="journal article" date="2019" name="Plant Biotechnol. J.">
        <title>The red bayberry genome and genetic basis of sex determination.</title>
        <authorList>
            <person name="Jia H.M."/>
            <person name="Jia H.J."/>
            <person name="Cai Q.L."/>
            <person name="Wang Y."/>
            <person name="Zhao H.B."/>
            <person name="Yang W.F."/>
            <person name="Wang G.Y."/>
            <person name="Li Y.H."/>
            <person name="Zhan D.L."/>
            <person name="Shen Y.T."/>
            <person name="Niu Q.F."/>
            <person name="Chang L."/>
            <person name="Qiu J."/>
            <person name="Zhao L."/>
            <person name="Xie H.B."/>
            <person name="Fu W.Y."/>
            <person name="Jin J."/>
            <person name="Li X.W."/>
            <person name="Jiao Y."/>
            <person name="Zhou C.C."/>
            <person name="Tu T."/>
            <person name="Chai C.Y."/>
            <person name="Gao J.L."/>
            <person name="Fan L.J."/>
            <person name="van de Weg E."/>
            <person name="Wang J.Y."/>
            <person name="Gao Z.S."/>
        </authorList>
    </citation>
    <scope>NUCLEOTIDE SEQUENCE [LARGE SCALE GENOMIC DNA]</scope>
    <source>
        <tissue evidence="11">Leaves</tissue>
    </source>
</reference>
<dbReference type="PANTHER" id="PTHR43785">
    <property type="entry name" value="GAMMA-GLUTAMYLPUTRESCINE SYNTHETASE"/>
    <property type="match status" value="1"/>
</dbReference>
<dbReference type="GO" id="GO:0009664">
    <property type="term" value="P:plant-type cell wall organization"/>
    <property type="evidence" value="ECO:0007669"/>
    <property type="project" value="InterPro"/>
</dbReference>
<proteinExistence type="inferred from homology"/>
<dbReference type="GO" id="GO:0004356">
    <property type="term" value="F:glutamine synthetase activity"/>
    <property type="evidence" value="ECO:0007669"/>
    <property type="project" value="InterPro"/>
</dbReference>